<evidence type="ECO:0000256" key="6">
    <source>
        <dbReference type="ARBA" id="ARBA00022475"/>
    </source>
</evidence>
<keyword evidence="5" id="KW-0050">Antiport</keyword>
<evidence type="ECO:0000256" key="1">
    <source>
        <dbReference type="ARBA" id="ARBA00003408"/>
    </source>
</evidence>
<comment type="caution">
    <text evidence="13">The sequence shown here is derived from an EMBL/GenBank/DDBJ whole genome shotgun (WGS) entry which is preliminary data.</text>
</comment>
<feature type="transmembrane region" description="Helical" evidence="12">
    <location>
        <begin position="12"/>
        <end position="30"/>
    </location>
</feature>
<keyword evidence="6" id="KW-1003">Cell membrane</keyword>
<feature type="transmembrane region" description="Helical" evidence="12">
    <location>
        <begin position="195"/>
        <end position="215"/>
    </location>
</feature>
<name>A0ABS6ELX3_9CLOT</name>
<organism evidence="13 14">
    <name type="scientific">Clostridium mobile</name>
    <dbReference type="NCBI Taxonomy" id="2841512"/>
    <lineage>
        <taxon>Bacteria</taxon>
        <taxon>Bacillati</taxon>
        <taxon>Bacillota</taxon>
        <taxon>Clostridia</taxon>
        <taxon>Eubacteriales</taxon>
        <taxon>Clostridiaceae</taxon>
        <taxon>Clostridium</taxon>
    </lineage>
</organism>
<dbReference type="InterPro" id="IPR048279">
    <property type="entry name" value="MdtK-like"/>
</dbReference>
<evidence type="ECO:0000256" key="8">
    <source>
        <dbReference type="ARBA" id="ARBA00022989"/>
    </source>
</evidence>
<feature type="transmembrane region" description="Helical" evidence="12">
    <location>
        <begin position="388"/>
        <end position="411"/>
    </location>
</feature>
<keyword evidence="8 12" id="KW-1133">Transmembrane helix</keyword>
<accession>A0ABS6ELX3</accession>
<feature type="transmembrane region" description="Helical" evidence="12">
    <location>
        <begin position="94"/>
        <end position="119"/>
    </location>
</feature>
<comment type="function">
    <text evidence="1">Multidrug efflux pump.</text>
</comment>
<feature type="transmembrane region" description="Helical" evidence="12">
    <location>
        <begin position="131"/>
        <end position="149"/>
    </location>
</feature>
<evidence type="ECO:0000256" key="10">
    <source>
        <dbReference type="ARBA" id="ARBA00023136"/>
    </source>
</evidence>
<comment type="subcellular location">
    <subcellularLocation>
        <location evidence="2">Cell membrane</location>
        <topology evidence="2">Multi-pass membrane protein</topology>
    </subcellularLocation>
</comment>
<feature type="transmembrane region" description="Helical" evidence="12">
    <location>
        <begin position="161"/>
        <end position="183"/>
    </location>
</feature>
<dbReference type="PIRSF" id="PIRSF006603">
    <property type="entry name" value="DinF"/>
    <property type="match status" value="1"/>
</dbReference>
<dbReference type="EMBL" id="JAHLQF010000004">
    <property type="protein sequence ID" value="MBU5486213.1"/>
    <property type="molecule type" value="Genomic_DNA"/>
</dbReference>
<evidence type="ECO:0000256" key="3">
    <source>
        <dbReference type="ARBA" id="ARBA00020268"/>
    </source>
</evidence>
<dbReference type="PANTHER" id="PTHR43298:SF4">
    <property type="entry name" value="DRUG_SODIUM ANTIPORTER"/>
    <property type="match status" value="1"/>
</dbReference>
<feature type="transmembrane region" description="Helical" evidence="12">
    <location>
        <begin position="53"/>
        <end position="74"/>
    </location>
</feature>
<proteinExistence type="predicted"/>
<evidence type="ECO:0000256" key="4">
    <source>
        <dbReference type="ARBA" id="ARBA00022448"/>
    </source>
</evidence>
<keyword evidence="7 12" id="KW-0812">Transmembrane</keyword>
<feature type="transmembrane region" description="Helical" evidence="12">
    <location>
        <begin position="352"/>
        <end position="376"/>
    </location>
</feature>
<dbReference type="RefSeq" id="WP_216440856.1">
    <property type="nucleotide sequence ID" value="NZ_JAHLQF010000004.1"/>
</dbReference>
<keyword evidence="10 12" id="KW-0472">Membrane</keyword>
<dbReference type="CDD" id="cd13137">
    <property type="entry name" value="MATE_NorM_like"/>
    <property type="match status" value="1"/>
</dbReference>
<dbReference type="InterPro" id="IPR050222">
    <property type="entry name" value="MATE_MdtK"/>
</dbReference>
<evidence type="ECO:0000256" key="9">
    <source>
        <dbReference type="ARBA" id="ARBA00023065"/>
    </source>
</evidence>
<feature type="transmembrane region" description="Helical" evidence="12">
    <location>
        <begin position="417"/>
        <end position="438"/>
    </location>
</feature>
<evidence type="ECO:0000256" key="11">
    <source>
        <dbReference type="ARBA" id="ARBA00031636"/>
    </source>
</evidence>
<feature type="transmembrane region" description="Helical" evidence="12">
    <location>
        <begin position="324"/>
        <end position="346"/>
    </location>
</feature>
<gene>
    <name evidence="13" type="ORF">KQI86_17990</name>
</gene>
<sequence length="452" mass="49722">MINRKILKEVLHLALPAVGEMVLYMMIWVLDTMMVGKYGGQVAVSTVGLSSEILYSLVNIFIAVGVSVGTVSLISRKLGANEENLAEEYATLGLLIGSILALIISSTTFIFAPSILTYAGAKNDVLKYGIIYMRITSLGIFFNMVMNVLNSILRGGKNTKTPLIASALINVVNLFLDWVLIFGKLGFPELGIRGAAIATAIAHVSGFIFISTYILKHSSIKPRLKYIKNLSFSRCKDLIKLSIPSSLQEGAFSVIRLIGTIMVMNLGELAFAANQITTTIESISFMPGNGFAVATTTLVGHKIGERNFKEAKEYTKTSTIMGTLLMSLCGVMFLLFPRFLISLFISKNEVDVISLGATCLMIASIEQPFMGVHMILSGALNGAGDTKTPFIVSFISNWFIRLPLMIYFIYILKLSVAWVWLITGIQWIFQGTVMYIVYRKKFHTLINDCKNS</sequence>
<reference evidence="13 14" key="1">
    <citation type="submission" date="2021-06" db="EMBL/GenBank/DDBJ databases">
        <authorList>
            <person name="Sun Q."/>
            <person name="Li D."/>
        </authorList>
    </citation>
    <scope>NUCLEOTIDE SEQUENCE [LARGE SCALE GENOMIC DNA]</scope>
    <source>
        <strain evidence="13 14">MSJ-11</strain>
    </source>
</reference>
<evidence type="ECO:0000256" key="12">
    <source>
        <dbReference type="SAM" id="Phobius"/>
    </source>
</evidence>
<dbReference type="Pfam" id="PF01554">
    <property type="entry name" value="MatE"/>
    <property type="match status" value="2"/>
</dbReference>
<dbReference type="InterPro" id="IPR002528">
    <property type="entry name" value="MATE_fam"/>
</dbReference>
<evidence type="ECO:0000313" key="14">
    <source>
        <dbReference type="Proteomes" id="UP000726170"/>
    </source>
</evidence>
<evidence type="ECO:0000256" key="5">
    <source>
        <dbReference type="ARBA" id="ARBA00022449"/>
    </source>
</evidence>
<protein>
    <recommendedName>
        <fullName evidence="3">Probable multidrug resistance protein NorM</fullName>
    </recommendedName>
    <alternativeName>
        <fullName evidence="11">Multidrug-efflux transporter</fullName>
    </alternativeName>
</protein>
<evidence type="ECO:0000256" key="7">
    <source>
        <dbReference type="ARBA" id="ARBA00022692"/>
    </source>
</evidence>
<evidence type="ECO:0000313" key="13">
    <source>
        <dbReference type="EMBL" id="MBU5486213.1"/>
    </source>
</evidence>
<dbReference type="PANTHER" id="PTHR43298">
    <property type="entry name" value="MULTIDRUG RESISTANCE PROTEIN NORM-RELATED"/>
    <property type="match status" value="1"/>
</dbReference>
<dbReference type="Proteomes" id="UP000726170">
    <property type="component" value="Unassembled WGS sequence"/>
</dbReference>
<keyword evidence="4" id="KW-0813">Transport</keyword>
<keyword evidence="14" id="KW-1185">Reference proteome</keyword>
<dbReference type="NCBIfam" id="TIGR00797">
    <property type="entry name" value="matE"/>
    <property type="match status" value="1"/>
</dbReference>
<keyword evidence="9" id="KW-0406">Ion transport</keyword>
<evidence type="ECO:0000256" key="2">
    <source>
        <dbReference type="ARBA" id="ARBA00004651"/>
    </source>
</evidence>